<feature type="region of interest" description="Disordered" evidence="1">
    <location>
        <begin position="1"/>
        <end position="89"/>
    </location>
</feature>
<feature type="region of interest" description="Disordered" evidence="1">
    <location>
        <begin position="103"/>
        <end position="144"/>
    </location>
</feature>
<evidence type="ECO:0000313" key="3">
    <source>
        <dbReference type="Proteomes" id="UP001054889"/>
    </source>
</evidence>
<feature type="compositionally biased region" description="Polar residues" evidence="1">
    <location>
        <begin position="77"/>
        <end position="86"/>
    </location>
</feature>
<feature type="compositionally biased region" description="Low complexity" evidence="1">
    <location>
        <begin position="124"/>
        <end position="144"/>
    </location>
</feature>
<reference evidence="2" key="2">
    <citation type="submission" date="2021-12" db="EMBL/GenBank/DDBJ databases">
        <title>Resequencing data analysis of finger millet.</title>
        <authorList>
            <person name="Hatakeyama M."/>
            <person name="Aluri S."/>
            <person name="Balachadran M.T."/>
            <person name="Sivarajan S.R."/>
            <person name="Poveda L."/>
            <person name="Shimizu-Inatsugi R."/>
            <person name="Schlapbach R."/>
            <person name="Sreeman S.M."/>
            <person name="Shimizu K.K."/>
        </authorList>
    </citation>
    <scope>NUCLEOTIDE SEQUENCE</scope>
</reference>
<feature type="compositionally biased region" description="Pro residues" evidence="1">
    <location>
        <begin position="1"/>
        <end position="12"/>
    </location>
</feature>
<comment type="caution">
    <text evidence="2">The sequence shown here is derived from an EMBL/GenBank/DDBJ whole genome shotgun (WGS) entry which is preliminary data.</text>
</comment>
<sequence>MNCAPLLPPPLMPNHQSCTSHMTSTTSPSGSTAARLPRNPHPTRRTSATFSPSMLTHTTSSPPPPAPDLRLRGDACTATSCSSPPSLNRHRVTCSLPRTCSRRLTSAAEPIKPSSEPPWRRVSSRAACPEPRSSASAPSATTAR</sequence>
<keyword evidence="3" id="KW-1185">Reference proteome</keyword>
<name>A0AAV5D299_ELECO</name>
<dbReference type="EMBL" id="BQKI01000010">
    <property type="protein sequence ID" value="GJN04252.1"/>
    <property type="molecule type" value="Genomic_DNA"/>
</dbReference>
<evidence type="ECO:0000313" key="2">
    <source>
        <dbReference type="EMBL" id="GJN04252.1"/>
    </source>
</evidence>
<dbReference type="Proteomes" id="UP001054889">
    <property type="component" value="Unassembled WGS sequence"/>
</dbReference>
<protein>
    <submittedName>
        <fullName evidence="2">Uncharacterized protein</fullName>
    </submittedName>
</protein>
<proteinExistence type="predicted"/>
<reference evidence="2" key="1">
    <citation type="journal article" date="2018" name="DNA Res.">
        <title>Multiple hybrid de novo genome assembly of finger millet, an orphan allotetraploid crop.</title>
        <authorList>
            <person name="Hatakeyama M."/>
            <person name="Aluri S."/>
            <person name="Balachadran M.T."/>
            <person name="Sivarajan S.R."/>
            <person name="Patrignani A."/>
            <person name="Gruter S."/>
            <person name="Poveda L."/>
            <person name="Shimizu-Inatsugi R."/>
            <person name="Baeten J."/>
            <person name="Francoijs K.J."/>
            <person name="Nataraja K.N."/>
            <person name="Reddy Y.A.N."/>
            <person name="Phadnis S."/>
            <person name="Ravikumar R.L."/>
            <person name="Schlapbach R."/>
            <person name="Sreeman S.M."/>
            <person name="Shimizu K.K."/>
        </authorList>
    </citation>
    <scope>NUCLEOTIDE SEQUENCE</scope>
</reference>
<gene>
    <name evidence="2" type="primary">ga21782</name>
    <name evidence="2" type="ORF">PR202_ga21782</name>
</gene>
<evidence type="ECO:0000256" key="1">
    <source>
        <dbReference type="SAM" id="MobiDB-lite"/>
    </source>
</evidence>
<feature type="compositionally biased region" description="Low complexity" evidence="1">
    <location>
        <begin position="51"/>
        <end position="60"/>
    </location>
</feature>
<organism evidence="2 3">
    <name type="scientific">Eleusine coracana subsp. coracana</name>
    <dbReference type="NCBI Taxonomy" id="191504"/>
    <lineage>
        <taxon>Eukaryota</taxon>
        <taxon>Viridiplantae</taxon>
        <taxon>Streptophyta</taxon>
        <taxon>Embryophyta</taxon>
        <taxon>Tracheophyta</taxon>
        <taxon>Spermatophyta</taxon>
        <taxon>Magnoliopsida</taxon>
        <taxon>Liliopsida</taxon>
        <taxon>Poales</taxon>
        <taxon>Poaceae</taxon>
        <taxon>PACMAD clade</taxon>
        <taxon>Chloridoideae</taxon>
        <taxon>Cynodonteae</taxon>
        <taxon>Eleusininae</taxon>
        <taxon>Eleusine</taxon>
    </lineage>
</organism>
<accession>A0AAV5D299</accession>
<dbReference type="AlphaFoldDB" id="A0AAV5D299"/>
<feature type="compositionally biased region" description="Low complexity" evidence="1">
    <location>
        <begin position="17"/>
        <end position="32"/>
    </location>
</feature>